<protein>
    <recommendedName>
        <fullName evidence="1">Aldehyde dehydrogenase domain-containing protein</fullName>
    </recommendedName>
</protein>
<dbReference type="InterPro" id="IPR016163">
    <property type="entry name" value="Ald_DH_C"/>
</dbReference>
<dbReference type="EMBL" id="JAPTSV010000004">
    <property type="protein sequence ID" value="KAJ1528454.1"/>
    <property type="molecule type" value="Genomic_DNA"/>
</dbReference>
<feature type="domain" description="Aldehyde dehydrogenase" evidence="1">
    <location>
        <begin position="70"/>
        <end position="491"/>
    </location>
</feature>
<keyword evidence="3" id="KW-1185">Reference proteome</keyword>
<proteinExistence type="predicted"/>
<comment type="caution">
    <text evidence="2">The sequence shown here is derived from an EMBL/GenBank/DDBJ whole genome shotgun (WGS) entry which is preliminary data.</text>
</comment>
<dbReference type="SUPFAM" id="SSF53720">
    <property type="entry name" value="ALDH-like"/>
    <property type="match status" value="2"/>
</dbReference>
<dbReference type="PANTHER" id="PTHR11699">
    <property type="entry name" value="ALDEHYDE DEHYDROGENASE-RELATED"/>
    <property type="match status" value="1"/>
</dbReference>
<feature type="domain" description="Aldehyde dehydrogenase" evidence="1">
    <location>
        <begin position="537"/>
        <end position="766"/>
    </location>
</feature>
<dbReference type="AlphaFoldDB" id="A0AAV7XUC6"/>
<dbReference type="Gene3D" id="3.40.605.10">
    <property type="entry name" value="Aldehyde Dehydrogenase, Chain A, domain 1"/>
    <property type="match status" value="2"/>
</dbReference>
<organism evidence="2 3">
    <name type="scientific">Megalurothrips usitatus</name>
    <name type="common">bean blossom thrips</name>
    <dbReference type="NCBI Taxonomy" id="439358"/>
    <lineage>
        <taxon>Eukaryota</taxon>
        <taxon>Metazoa</taxon>
        <taxon>Ecdysozoa</taxon>
        <taxon>Arthropoda</taxon>
        <taxon>Hexapoda</taxon>
        <taxon>Insecta</taxon>
        <taxon>Pterygota</taxon>
        <taxon>Neoptera</taxon>
        <taxon>Paraneoptera</taxon>
        <taxon>Thysanoptera</taxon>
        <taxon>Terebrantia</taxon>
        <taxon>Thripoidea</taxon>
        <taxon>Thripidae</taxon>
        <taxon>Megalurothrips</taxon>
    </lineage>
</organism>
<dbReference type="GO" id="GO:0016620">
    <property type="term" value="F:oxidoreductase activity, acting on the aldehyde or oxo group of donors, NAD or NADP as acceptor"/>
    <property type="evidence" value="ECO:0007669"/>
    <property type="project" value="InterPro"/>
</dbReference>
<dbReference type="Proteomes" id="UP001075354">
    <property type="component" value="Chromosome 4"/>
</dbReference>
<evidence type="ECO:0000259" key="1">
    <source>
        <dbReference type="Pfam" id="PF00171"/>
    </source>
</evidence>
<reference evidence="2" key="1">
    <citation type="submission" date="2022-12" db="EMBL/GenBank/DDBJ databases">
        <title>Chromosome-level genome assembly of the bean flower thrips Megalurothrips usitatus.</title>
        <authorList>
            <person name="Ma L."/>
            <person name="Liu Q."/>
            <person name="Li H."/>
            <person name="Cai W."/>
        </authorList>
    </citation>
    <scope>NUCLEOTIDE SEQUENCE</scope>
    <source>
        <strain evidence="2">Cailab_2022a</strain>
    </source>
</reference>
<dbReference type="InterPro" id="IPR016162">
    <property type="entry name" value="Ald_DH_N"/>
</dbReference>
<evidence type="ECO:0000313" key="2">
    <source>
        <dbReference type="EMBL" id="KAJ1528454.1"/>
    </source>
</evidence>
<dbReference type="InterPro" id="IPR016161">
    <property type="entry name" value="Ald_DH/histidinol_DH"/>
</dbReference>
<dbReference type="InterPro" id="IPR015590">
    <property type="entry name" value="Aldehyde_DH_dom"/>
</dbReference>
<accession>A0AAV7XUC6</accession>
<dbReference type="Gene3D" id="3.40.309.10">
    <property type="entry name" value="Aldehyde Dehydrogenase, Chain A, domain 2"/>
    <property type="match status" value="1"/>
</dbReference>
<sequence length="802" mass="85120">MSKDSSSKPSVQKIFDSMDYGTVSEGQSLAKAWLMEHVENFGSFINGKLIGRNLEKSERISTGVNFSFSFALNKNEDYSTALSSSSSVFPKWSSLGGHARASVLYSIARQIQKHASLLSEVEALSRGVQVGNVREFDVPALIRTFYYYAGWAQIFETEFDSFKPYGPVVGVTSCSSPLTSLALFIAPALAAGNTVTLMPHVSNCMSAVLLAQLCSASGVPPGVVNVVPHDHSAPEACPAFTDSSVKKVAVIGSPIMGRSVLSASSLPRENHLMLLNRCNPMIVLDNADLDAAVDCIVDAAWVNQGQDPWSLSLLIVQESVYPTLKSKLSARIASLTVGGTFDKMADVSDSVVDSSLAKRLQEILISDPSADVVQPSGSSSSKWSPTVIFSASPPSAPVLQSCEVCPVLHVVAARSAKEAVAVANHCGGGVAASVWTESSAFAWESALQIKASTIWINSYGSLDAGVPISGRNSSGSGSFLGREGLLEYLEPVNVSTISSLEQNLSTSTSLLPSAPDAPAIDQTYKIFYGGGHKRPSSNSYRSVLDASGKVVAVIPESNRKDIRNAVEAAAKAQPGWWKRGAHNRAQIIFNLAEKLEARKRHFASALQQIYQNADLGKCLEEVEECVKLLFHYAAICDKAVQSSSQCVGNMTVVVLREPLGVIAITYCAAVGNALAGLVALIGAVIAHGNVCVVTTDIQCSSPALELAQLLEAAEVPAGVVNILSGEALTLLPTVAGHMDVNAVWCAGSVQKANAVLKEESAKSNLKLCWVQEQVLSPIKSRQMYEMRASQSKAIWLGSLASF</sequence>
<evidence type="ECO:0000313" key="3">
    <source>
        <dbReference type="Proteomes" id="UP001075354"/>
    </source>
</evidence>
<gene>
    <name evidence="2" type="ORF">ONE63_006865</name>
</gene>
<name>A0AAV7XUC6_9NEOP</name>
<dbReference type="Pfam" id="PF00171">
    <property type="entry name" value="Aldedh"/>
    <property type="match status" value="2"/>
</dbReference>